<feature type="region of interest" description="Disordered" evidence="1">
    <location>
        <begin position="1"/>
        <end position="47"/>
    </location>
</feature>
<comment type="caution">
    <text evidence="2">The sequence shown here is derived from an EMBL/GenBank/DDBJ whole genome shotgun (WGS) entry which is preliminary data.</text>
</comment>
<dbReference type="AlphaFoldDB" id="T2JDS8"/>
<organism evidence="2 3">
    <name type="scientific">Crocosphaera watsonii WH 0401</name>
    <dbReference type="NCBI Taxonomy" id="555881"/>
    <lineage>
        <taxon>Bacteria</taxon>
        <taxon>Bacillati</taxon>
        <taxon>Cyanobacteriota</taxon>
        <taxon>Cyanophyceae</taxon>
        <taxon>Oscillatoriophycideae</taxon>
        <taxon>Chroococcales</taxon>
        <taxon>Aphanothecaceae</taxon>
        <taxon>Crocosphaera</taxon>
    </lineage>
</organism>
<evidence type="ECO:0000256" key="1">
    <source>
        <dbReference type="SAM" id="MobiDB-lite"/>
    </source>
</evidence>
<reference evidence="2 3" key="1">
    <citation type="submission" date="2013-01" db="EMBL/GenBank/DDBJ databases">
        <authorList>
            <person name="Bench S."/>
        </authorList>
    </citation>
    <scope>NUCLEOTIDE SEQUENCE [LARGE SCALE GENOMIC DNA]</scope>
    <source>
        <strain evidence="2 3">WH 0401</strain>
    </source>
</reference>
<dbReference type="EMBL" id="CAQM01000670">
    <property type="protein sequence ID" value="CCQ63189.1"/>
    <property type="molecule type" value="Genomic_DNA"/>
</dbReference>
<protein>
    <submittedName>
        <fullName evidence="2">Uncharacterized protein</fullName>
    </submittedName>
</protein>
<evidence type="ECO:0000313" key="3">
    <source>
        <dbReference type="Proteomes" id="UP000018198"/>
    </source>
</evidence>
<proteinExistence type="predicted"/>
<accession>T2JDS8</accession>
<name>T2JDS8_CROWT</name>
<evidence type="ECO:0000313" key="2">
    <source>
        <dbReference type="EMBL" id="CCQ63189.1"/>
    </source>
</evidence>
<dbReference type="Proteomes" id="UP000018198">
    <property type="component" value="Unassembled WGS sequence"/>
</dbReference>
<sequence length="47" mass="5308">MLTLPRLPVSPSPRLPTEVSEQDAHTPPISPNSPPREEHFTRDYNSI</sequence>
<gene>
    <name evidence="2" type="ORF">CWATWH0401_2873</name>
</gene>
<reference evidence="2 3" key="2">
    <citation type="submission" date="2013-09" db="EMBL/GenBank/DDBJ databases">
        <title>Whole genome comparison of six Crocosphaera watsonii strains with differing phenotypes.</title>
        <authorList>
            <person name="Bench S.R."/>
            <person name="Heller P."/>
            <person name="Frank I."/>
            <person name="Arciniega M."/>
            <person name="Shilova I.N."/>
            <person name="Zehr J.P."/>
        </authorList>
    </citation>
    <scope>NUCLEOTIDE SEQUENCE [LARGE SCALE GENOMIC DNA]</scope>
    <source>
        <strain evidence="2 3">WH 0401</strain>
    </source>
</reference>
<feature type="compositionally biased region" description="Basic and acidic residues" evidence="1">
    <location>
        <begin position="35"/>
        <end position="47"/>
    </location>
</feature>